<name>A0A834T9C4_9FABA</name>
<dbReference type="Proteomes" id="UP000634136">
    <property type="component" value="Unassembled WGS sequence"/>
</dbReference>
<dbReference type="InterPro" id="IPR006747">
    <property type="entry name" value="DUF599"/>
</dbReference>
<evidence type="ECO:0000313" key="3">
    <source>
        <dbReference type="EMBL" id="KAF7816601.1"/>
    </source>
</evidence>
<feature type="compositionally biased region" description="Low complexity" evidence="1">
    <location>
        <begin position="73"/>
        <end position="88"/>
    </location>
</feature>
<evidence type="ECO:0000313" key="4">
    <source>
        <dbReference type="Proteomes" id="UP000634136"/>
    </source>
</evidence>
<proteinExistence type="predicted"/>
<organism evidence="3 4">
    <name type="scientific">Senna tora</name>
    <dbReference type="NCBI Taxonomy" id="362788"/>
    <lineage>
        <taxon>Eukaryota</taxon>
        <taxon>Viridiplantae</taxon>
        <taxon>Streptophyta</taxon>
        <taxon>Embryophyta</taxon>
        <taxon>Tracheophyta</taxon>
        <taxon>Spermatophyta</taxon>
        <taxon>Magnoliopsida</taxon>
        <taxon>eudicotyledons</taxon>
        <taxon>Gunneridae</taxon>
        <taxon>Pentapetalae</taxon>
        <taxon>rosids</taxon>
        <taxon>fabids</taxon>
        <taxon>Fabales</taxon>
        <taxon>Fabaceae</taxon>
        <taxon>Caesalpinioideae</taxon>
        <taxon>Cassia clade</taxon>
        <taxon>Senna</taxon>
    </lineage>
</organism>
<keyword evidence="2" id="KW-0472">Membrane</keyword>
<dbReference type="OrthoDB" id="761598at2759"/>
<keyword evidence="2" id="KW-0812">Transmembrane</keyword>
<evidence type="ECO:0000256" key="2">
    <source>
        <dbReference type="SAM" id="Phobius"/>
    </source>
</evidence>
<reference evidence="3" key="1">
    <citation type="submission" date="2020-09" db="EMBL/GenBank/DDBJ databases">
        <title>Genome-Enabled Discovery of Anthraquinone Biosynthesis in Senna tora.</title>
        <authorList>
            <person name="Kang S.-H."/>
            <person name="Pandey R.P."/>
            <person name="Lee C.-M."/>
            <person name="Sim J.-S."/>
            <person name="Jeong J.-T."/>
            <person name="Choi B.-S."/>
            <person name="Jung M."/>
            <person name="Ginzburg D."/>
            <person name="Zhao K."/>
            <person name="Won S.Y."/>
            <person name="Oh T.-J."/>
            <person name="Yu Y."/>
            <person name="Kim N.-H."/>
            <person name="Lee O.R."/>
            <person name="Lee T.-H."/>
            <person name="Bashyal P."/>
            <person name="Kim T.-S."/>
            <person name="Lee W.-H."/>
            <person name="Kawkins C."/>
            <person name="Kim C.-K."/>
            <person name="Kim J.S."/>
            <person name="Ahn B.O."/>
            <person name="Rhee S.Y."/>
            <person name="Sohng J.K."/>
        </authorList>
    </citation>
    <scope>NUCLEOTIDE SEQUENCE</scope>
    <source>
        <tissue evidence="3">Leaf</tissue>
    </source>
</reference>
<dbReference type="AlphaFoldDB" id="A0A834T9C4"/>
<feature type="region of interest" description="Disordered" evidence="1">
    <location>
        <begin position="62"/>
        <end position="111"/>
    </location>
</feature>
<protein>
    <submittedName>
        <fullName evidence="3">Uncharacterized protein</fullName>
    </submittedName>
</protein>
<dbReference type="PANTHER" id="PTHR31168">
    <property type="entry name" value="OS02G0292800 PROTEIN"/>
    <property type="match status" value="1"/>
</dbReference>
<comment type="caution">
    <text evidence="3">The sequence shown here is derived from an EMBL/GenBank/DDBJ whole genome shotgun (WGS) entry which is preliminary data.</text>
</comment>
<evidence type="ECO:0000256" key="1">
    <source>
        <dbReference type="SAM" id="MobiDB-lite"/>
    </source>
</evidence>
<dbReference type="Pfam" id="PF04654">
    <property type="entry name" value="DUF599"/>
    <property type="match status" value="1"/>
</dbReference>
<accession>A0A834T9C4</accession>
<keyword evidence="2" id="KW-1133">Transmembrane helix</keyword>
<dbReference type="EMBL" id="JAAIUW010000009">
    <property type="protein sequence ID" value="KAF7816601.1"/>
    <property type="molecule type" value="Genomic_DNA"/>
</dbReference>
<keyword evidence="4" id="KW-1185">Reference proteome</keyword>
<feature type="region of interest" description="Disordered" evidence="1">
    <location>
        <begin position="1"/>
        <end position="23"/>
    </location>
</feature>
<sequence length="269" mass="30351">MTGKPGNSIKAESIQNGRRFKQSHKHIENQISISFSSANTNTTFNHYSLLIVNGEETTRFHSRPLWSSPHARLPPLSSLPYRYPSNQNRNRRQRPQSPILGPSNDGGRVEEWRSGGAISEEQHNGVNTTGVDGDYAELTDRGIDDEWRRRDQNDGRSVWEQKRAVSFREVLRDIGVLLAGVSIQCSIDKMLTSDYVASAVNRGSYFWSLGLRAFYFSFPLFLWIFGPIPMFVSCVVLVFMLYFLDVTFECGWAAVSDNTDVEAAAARSS</sequence>
<dbReference type="PANTHER" id="PTHR31168:SF1">
    <property type="entry name" value="DUF599 FAMILY PROTEIN"/>
    <property type="match status" value="1"/>
</dbReference>
<feature type="transmembrane region" description="Helical" evidence="2">
    <location>
        <begin position="220"/>
        <end position="244"/>
    </location>
</feature>
<gene>
    <name evidence="3" type="ORF">G2W53_030570</name>
</gene>